<feature type="transmembrane region" description="Helical" evidence="1">
    <location>
        <begin position="68"/>
        <end position="88"/>
    </location>
</feature>
<dbReference type="GO" id="GO:0017004">
    <property type="term" value="P:cytochrome complex assembly"/>
    <property type="evidence" value="ECO:0007669"/>
    <property type="project" value="InterPro"/>
</dbReference>
<organism evidence="3 4">
    <name type="scientific">Ectothiorhodospira magna</name>
    <dbReference type="NCBI Taxonomy" id="867345"/>
    <lineage>
        <taxon>Bacteria</taxon>
        <taxon>Pseudomonadati</taxon>
        <taxon>Pseudomonadota</taxon>
        <taxon>Gammaproteobacteria</taxon>
        <taxon>Chromatiales</taxon>
        <taxon>Ectothiorhodospiraceae</taxon>
        <taxon>Ectothiorhodospira</taxon>
    </lineage>
</organism>
<dbReference type="InterPro" id="IPR002541">
    <property type="entry name" value="Cyt_c_assembly"/>
</dbReference>
<keyword evidence="4" id="KW-1185">Reference proteome</keyword>
<feature type="transmembrane region" description="Helical" evidence="1">
    <location>
        <begin position="247"/>
        <end position="266"/>
    </location>
</feature>
<keyword evidence="1" id="KW-0472">Membrane</keyword>
<dbReference type="GO" id="GO:0020037">
    <property type="term" value="F:heme binding"/>
    <property type="evidence" value="ECO:0007669"/>
    <property type="project" value="InterPro"/>
</dbReference>
<feature type="transmembrane region" description="Helical" evidence="1">
    <location>
        <begin position="95"/>
        <end position="115"/>
    </location>
</feature>
<dbReference type="Pfam" id="PF01578">
    <property type="entry name" value="Cytochrom_C_asm"/>
    <property type="match status" value="1"/>
</dbReference>
<dbReference type="PANTHER" id="PTHR38034:SF1">
    <property type="entry name" value="INNER MEMBRANE PROTEIN YPJD"/>
    <property type="match status" value="1"/>
</dbReference>
<accession>A0A1H9FHH8</accession>
<feature type="transmembrane region" description="Helical" evidence="1">
    <location>
        <begin position="183"/>
        <end position="205"/>
    </location>
</feature>
<reference evidence="3 4" key="1">
    <citation type="submission" date="2016-10" db="EMBL/GenBank/DDBJ databases">
        <authorList>
            <person name="de Groot N.N."/>
        </authorList>
    </citation>
    <scope>NUCLEOTIDE SEQUENCE [LARGE SCALE GENOMIC DNA]</scope>
    <source>
        <strain evidence="3 4">B7-7</strain>
    </source>
</reference>
<feature type="transmembrane region" description="Helical" evidence="1">
    <location>
        <begin position="43"/>
        <end position="62"/>
    </location>
</feature>
<evidence type="ECO:0000313" key="4">
    <source>
        <dbReference type="Proteomes" id="UP000199496"/>
    </source>
</evidence>
<proteinExistence type="predicted"/>
<evidence type="ECO:0000313" key="3">
    <source>
        <dbReference type="EMBL" id="SEQ36778.1"/>
    </source>
</evidence>
<name>A0A1H9FHH8_9GAMM</name>
<feature type="transmembrane region" description="Helical" evidence="1">
    <location>
        <begin position="135"/>
        <end position="156"/>
    </location>
</feature>
<dbReference type="Proteomes" id="UP000199496">
    <property type="component" value="Unassembled WGS sequence"/>
</dbReference>
<dbReference type="RefSeq" id="WP_090208662.1">
    <property type="nucleotide sequence ID" value="NZ_FOFO01000026.1"/>
</dbReference>
<dbReference type="InterPro" id="IPR052372">
    <property type="entry name" value="YpjD/HemX"/>
</dbReference>
<dbReference type="STRING" id="867345.SAMN05421693_12629"/>
<dbReference type="OrthoDB" id="9780793at2"/>
<keyword evidence="1" id="KW-1133">Transmembrane helix</keyword>
<dbReference type="AlphaFoldDB" id="A0A1H9FHH8"/>
<feature type="transmembrane region" description="Helical" evidence="1">
    <location>
        <begin position="217"/>
        <end position="235"/>
    </location>
</feature>
<feature type="transmembrane region" description="Helical" evidence="1">
    <location>
        <begin position="6"/>
        <end position="22"/>
    </location>
</feature>
<sequence>MLVAAIGFITTVLYFTGGALLMQRLRKAAGGAAPPARGKALLFSVWGGAVALHALLLYLHVFSVNGTGMGVFSVVSMVAWLIAFFLLMASIRYPIHVLGILLLPFAGVTVSLELALAGDLHTPTVADPGLRAHMLLAMIAFSLLTIAAIQAALLALQNHSLHNHRPGGLIRALPPLSTMDTMLFHVIGWGFIFLTAALLTGLFVLEDLFAQHLAHKAVFAIIAWLIFATLLVGRFRFGWRGRLAARWTLIGFALLFVAYVGSKMVLEMILGL</sequence>
<evidence type="ECO:0000256" key="1">
    <source>
        <dbReference type="SAM" id="Phobius"/>
    </source>
</evidence>
<protein>
    <submittedName>
        <fullName evidence="3">ABC-type uncharacterized transport system, permease component</fullName>
    </submittedName>
</protein>
<dbReference type="PANTHER" id="PTHR38034">
    <property type="entry name" value="INNER MEMBRANE PROTEIN YPJD"/>
    <property type="match status" value="1"/>
</dbReference>
<feature type="domain" description="Cytochrome c assembly protein" evidence="2">
    <location>
        <begin position="53"/>
        <end position="269"/>
    </location>
</feature>
<gene>
    <name evidence="3" type="ORF">SAMN05421693_12629</name>
</gene>
<dbReference type="EMBL" id="FOFO01000026">
    <property type="protein sequence ID" value="SEQ36778.1"/>
    <property type="molecule type" value="Genomic_DNA"/>
</dbReference>
<keyword evidence="1" id="KW-0812">Transmembrane</keyword>
<evidence type="ECO:0000259" key="2">
    <source>
        <dbReference type="Pfam" id="PF01578"/>
    </source>
</evidence>